<proteinExistence type="predicted"/>
<feature type="region of interest" description="Disordered" evidence="1">
    <location>
        <begin position="115"/>
        <end position="139"/>
    </location>
</feature>
<dbReference type="EMBL" id="JADYXP020000016">
    <property type="protein sequence ID" value="KAL0107730.1"/>
    <property type="molecule type" value="Genomic_DNA"/>
</dbReference>
<dbReference type="Proteomes" id="UP001430953">
    <property type="component" value="Unassembled WGS sequence"/>
</dbReference>
<name>A0AAW2F0G4_9HYME</name>
<accession>A0AAW2F0G4</accession>
<dbReference type="AlphaFoldDB" id="A0AAW2F0G4"/>
<comment type="caution">
    <text evidence="2">The sequence shown here is derived from an EMBL/GenBank/DDBJ whole genome shotgun (WGS) entry which is preliminary data.</text>
</comment>
<reference evidence="2 3" key="1">
    <citation type="submission" date="2023-03" db="EMBL/GenBank/DDBJ databases">
        <title>High recombination rates correlate with genetic variation in Cardiocondyla obscurior ants.</title>
        <authorList>
            <person name="Errbii M."/>
        </authorList>
    </citation>
    <scope>NUCLEOTIDE SEQUENCE [LARGE SCALE GENOMIC DNA]</scope>
    <source>
        <strain evidence="2">Alpha-2009</strain>
        <tissue evidence="2">Whole body</tissue>
    </source>
</reference>
<organism evidence="2 3">
    <name type="scientific">Cardiocondyla obscurior</name>
    <dbReference type="NCBI Taxonomy" id="286306"/>
    <lineage>
        <taxon>Eukaryota</taxon>
        <taxon>Metazoa</taxon>
        <taxon>Ecdysozoa</taxon>
        <taxon>Arthropoda</taxon>
        <taxon>Hexapoda</taxon>
        <taxon>Insecta</taxon>
        <taxon>Pterygota</taxon>
        <taxon>Neoptera</taxon>
        <taxon>Endopterygota</taxon>
        <taxon>Hymenoptera</taxon>
        <taxon>Apocrita</taxon>
        <taxon>Aculeata</taxon>
        <taxon>Formicoidea</taxon>
        <taxon>Formicidae</taxon>
        <taxon>Myrmicinae</taxon>
        <taxon>Cardiocondyla</taxon>
    </lineage>
</organism>
<evidence type="ECO:0000313" key="3">
    <source>
        <dbReference type="Proteomes" id="UP001430953"/>
    </source>
</evidence>
<keyword evidence="3" id="KW-1185">Reference proteome</keyword>
<gene>
    <name evidence="2" type="ORF">PUN28_014782</name>
</gene>
<protein>
    <submittedName>
        <fullName evidence="2">Uncharacterized protein</fullName>
    </submittedName>
</protein>
<evidence type="ECO:0000313" key="2">
    <source>
        <dbReference type="EMBL" id="KAL0107730.1"/>
    </source>
</evidence>
<evidence type="ECO:0000256" key="1">
    <source>
        <dbReference type="SAM" id="MobiDB-lite"/>
    </source>
</evidence>
<sequence length="171" mass="19156">MARGSHAVAEGGRTKTCKCDHARVAEVSIRFLLLHEDTRGIHSHSREEVTDARRRRETYRVVCFRGGDAADTRDERTPSAFPVAAVASAPDFLAVASSCHRRSWRAGCTLRLPRRSRRNSTRTRGTRVTRAARSRSHPYSRARSILNNISRGLRGHAFPRVNAYARTSCSV</sequence>